<name>A0A0A9H657_ARUDO</name>
<proteinExistence type="predicted"/>
<dbReference type="AlphaFoldDB" id="A0A0A9H657"/>
<protein>
    <submittedName>
        <fullName evidence="2">Uncharacterized protein</fullName>
    </submittedName>
</protein>
<reference evidence="2" key="2">
    <citation type="journal article" date="2015" name="Data Brief">
        <title>Shoot transcriptome of the giant reed, Arundo donax.</title>
        <authorList>
            <person name="Barrero R.A."/>
            <person name="Guerrero F.D."/>
            <person name="Moolhuijzen P."/>
            <person name="Goolsby J.A."/>
            <person name="Tidwell J."/>
            <person name="Bellgard S.E."/>
            <person name="Bellgard M.I."/>
        </authorList>
    </citation>
    <scope>NUCLEOTIDE SEQUENCE</scope>
    <source>
        <tissue evidence="2">Shoot tissue taken approximately 20 cm above the soil surface</tissue>
    </source>
</reference>
<dbReference type="EMBL" id="GBRH01169513">
    <property type="protein sequence ID" value="JAE28383.1"/>
    <property type="molecule type" value="Transcribed_RNA"/>
</dbReference>
<evidence type="ECO:0000313" key="2">
    <source>
        <dbReference type="EMBL" id="JAE28383.1"/>
    </source>
</evidence>
<organism evidence="2">
    <name type="scientific">Arundo donax</name>
    <name type="common">Giant reed</name>
    <name type="synonym">Donax arundinaceus</name>
    <dbReference type="NCBI Taxonomy" id="35708"/>
    <lineage>
        <taxon>Eukaryota</taxon>
        <taxon>Viridiplantae</taxon>
        <taxon>Streptophyta</taxon>
        <taxon>Embryophyta</taxon>
        <taxon>Tracheophyta</taxon>
        <taxon>Spermatophyta</taxon>
        <taxon>Magnoliopsida</taxon>
        <taxon>Liliopsida</taxon>
        <taxon>Poales</taxon>
        <taxon>Poaceae</taxon>
        <taxon>PACMAD clade</taxon>
        <taxon>Arundinoideae</taxon>
        <taxon>Arundineae</taxon>
        <taxon>Arundo</taxon>
    </lineage>
</organism>
<sequence>MDDSLVDWVITLNSFSSLMLFIMLLTCSVKTKKFILFLLCQMKDT</sequence>
<feature type="transmembrane region" description="Helical" evidence="1">
    <location>
        <begin position="6"/>
        <end position="27"/>
    </location>
</feature>
<keyword evidence="1" id="KW-1133">Transmembrane helix</keyword>
<accession>A0A0A9H657</accession>
<keyword evidence="1" id="KW-0472">Membrane</keyword>
<reference evidence="2" key="1">
    <citation type="submission" date="2014-09" db="EMBL/GenBank/DDBJ databases">
        <authorList>
            <person name="Magalhaes I.L.F."/>
            <person name="Oliveira U."/>
            <person name="Santos F.R."/>
            <person name="Vidigal T.H.D.A."/>
            <person name="Brescovit A.D."/>
            <person name="Santos A.J."/>
        </authorList>
    </citation>
    <scope>NUCLEOTIDE SEQUENCE</scope>
    <source>
        <tissue evidence="2">Shoot tissue taken approximately 20 cm above the soil surface</tissue>
    </source>
</reference>
<keyword evidence="1" id="KW-0812">Transmembrane</keyword>
<evidence type="ECO:0000256" key="1">
    <source>
        <dbReference type="SAM" id="Phobius"/>
    </source>
</evidence>